<evidence type="ECO:0000313" key="3">
    <source>
        <dbReference type="Proteomes" id="UP000515125"/>
    </source>
</evidence>
<dbReference type="OrthoDB" id="10495904at2759"/>
<proteinExistence type="predicted"/>
<dbReference type="RefSeq" id="XP_026192996.1">
    <property type="nucleotide sequence ID" value="XM_026337211.1"/>
</dbReference>
<accession>A0A6P6RYJ7</accession>
<feature type="signal peptide" evidence="2">
    <location>
        <begin position="1"/>
        <end position="19"/>
    </location>
</feature>
<keyword evidence="2" id="KW-0732">Signal</keyword>
<dbReference type="GeneID" id="113147262"/>
<dbReference type="AlphaFoldDB" id="A0A6P6RYJ7"/>
<gene>
    <name evidence="4" type="primary">LOC113147262</name>
</gene>
<organism evidence="3 4">
    <name type="scientific">Cyclospora cayetanensis</name>
    <dbReference type="NCBI Taxonomy" id="88456"/>
    <lineage>
        <taxon>Eukaryota</taxon>
        <taxon>Sar</taxon>
        <taxon>Alveolata</taxon>
        <taxon>Apicomplexa</taxon>
        <taxon>Conoidasida</taxon>
        <taxon>Coccidia</taxon>
        <taxon>Eucoccidiorida</taxon>
        <taxon>Eimeriorina</taxon>
        <taxon>Eimeriidae</taxon>
        <taxon>Cyclospora</taxon>
    </lineage>
</organism>
<evidence type="ECO:0000313" key="4">
    <source>
        <dbReference type="RefSeq" id="XP_026192996.1"/>
    </source>
</evidence>
<name>A0A6P6RYJ7_9EIME</name>
<protein>
    <submittedName>
        <fullName evidence="4">Uncharacterized protein LOC113147262</fullName>
    </submittedName>
</protein>
<evidence type="ECO:0000256" key="2">
    <source>
        <dbReference type="SAM" id="SignalP"/>
    </source>
</evidence>
<dbReference type="Proteomes" id="UP000515125">
    <property type="component" value="Unplaced"/>
</dbReference>
<evidence type="ECO:0000256" key="1">
    <source>
        <dbReference type="SAM" id="MobiDB-lite"/>
    </source>
</evidence>
<feature type="region of interest" description="Disordered" evidence="1">
    <location>
        <begin position="66"/>
        <end position="95"/>
    </location>
</feature>
<reference evidence="4" key="1">
    <citation type="submission" date="2025-08" db="UniProtKB">
        <authorList>
            <consortium name="RefSeq"/>
        </authorList>
    </citation>
    <scope>IDENTIFICATION</scope>
</reference>
<sequence length="217" mass="23975">MNYALLFACWFAAAGVARCISIASDGKVHNSVHLSTNFNNPPFRRFPAKPAGPPCFRPRFLSASLGSSTKPLSPEPREVSSQEAGNTEEHNSWIDPLPPDYQYPIEDYLVIPNTRRFCEGSNILKATAADSNFGSEEDTPNRVRQPKAVFCRGIPDLWEQRNGVVTVMRKDLSAAILKPMKRRNVRAEKGSGSITQDALFDSRPKGALVIATLTELK</sequence>
<keyword evidence="3" id="KW-1185">Reference proteome</keyword>
<feature type="chain" id="PRO_5027990833" evidence="2">
    <location>
        <begin position="20"/>
        <end position="217"/>
    </location>
</feature>